<sequence>MGSARTSHGTLDVPVIDLSGYRRGEPAAARALAAAVDDAARTVGFMQVVGHGIPAGTEAGLTAALDTFFALPMATKLASRPASTAVNRGYSPPRSERLSHSLGVYSPADLFEAFNVGIEAGEYPGLGLPASYYADNIWPAGAAGFRAGVERWFAAARQLAETLTGVFALALGLPAGYFDAFQSHSLDVLRMNNYLVPGDVTLEEGQVGMGAHTDYGIVTILWADPVPGLQILDRAGRWHDVLPAPGALLVNLGDLLARWTNDRWVSTMHRVVPPRDAGGRLVRRRSAAYFHDGDVDAVIACLPGCATPDNPARYEPVTVADHLTAKLTGSRGLVLNAAATHEAARLRPTD</sequence>
<evidence type="ECO:0000259" key="4">
    <source>
        <dbReference type="PROSITE" id="PS51471"/>
    </source>
</evidence>
<evidence type="ECO:0000313" key="5">
    <source>
        <dbReference type="EMBL" id="ADP79709.1"/>
    </source>
</evidence>
<gene>
    <name evidence="5" type="ordered locus">FraEuI1c_1652</name>
</gene>
<accession>E3J8X6</accession>
<evidence type="ECO:0000256" key="1">
    <source>
        <dbReference type="ARBA" id="ARBA00004792"/>
    </source>
</evidence>
<dbReference type="Gene3D" id="2.60.120.330">
    <property type="entry name" value="B-lactam Antibiotic, Isopenicillin N Synthase, Chain"/>
    <property type="match status" value="1"/>
</dbReference>
<dbReference type="KEGG" id="fri:FraEuI1c_1652"/>
<proteinExistence type="inferred from homology"/>
<dbReference type="InterPro" id="IPR044861">
    <property type="entry name" value="IPNS-like_FE2OG_OXY"/>
</dbReference>
<dbReference type="OrthoDB" id="21825at2"/>
<dbReference type="PANTHER" id="PTHR47990">
    <property type="entry name" value="2-OXOGLUTARATE (2OG) AND FE(II)-DEPENDENT OXYGENASE SUPERFAMILY PROTEIN-RELATED"/>
    <property type="match status" value="1"/>
</dbReference>
<dbReference type="InterPro" id="IPR005123">
    <property type="entry name" value="Oxoglu/Fe-dep_dioxygenase_dom"/>
</dbReference>
<dbReference type="Pfam" id="PF03171">
    <property type="entry name" value="2OG-FeII_Oxy"/>
    <property type="match status" value="1"/>
</dbReference>
<evidence type="ECO:0000256" key="3">
    <source>
        <dbReference type="RuleBase" id="RU003682"/>
    </source>
</evidence>
<organism evidence="5 6">
    <name type="scientific">Pseudofrankia inefficax (strain DSM 45817 / CECT 9037 / DDB 130130 / EuI1c)</name>
    <name type="common">Frankia inefficax</name>
    <dbReference type="NCBI Taxonomy" id="298654"/>
    <lineage>
        <taxon>Bacteria</taxon>
        <taxon>Bacillati</taxon>
        <taxon>Actinomycetota</taxon>
        <taxon>Actinomycetes</taxon>
        <taxon>Frankiales</taxon>
        <taxon>Frankiaceae</taxon>
        <taxon>Pseudofrankia</taxon>
    </lineage>
</organism>
<dbReference type="AlphaFoldDB" id="E3J8X6"/>
<keyword evidence="6" id="KW-1185">Reference proteome</keyword>
<keyword evidence="3" id="KW-0560">Oxidoreductase</keyword>
<protein>
    <submittedName>
        <fullName evidence="5">2OG-Fe(II) oxygenase</fullName>
    </submittedName>
</protein>
<dbReference type="InterPro" id="IPR050231">
    <property type="entry name" value="Iron_ascorbate_oxido_reductase"/>
</dbReference>
<dbReference type="GO" id="GO:0016491">
    <property type="term" value="F:oxidoreductase activity"/>
    <property type="evidence" value="ECO:0007669"/>
    <property type="project" value="UniProtKB-KW"/>
</dbReference>
<keyword evidence="3" id="KW-0408">Iron</keyword>
<dbReference type="eggNOG" id="COG3491">
    <property type="taxonomic scope" value="Bacteria"/>
</dbReference>
<dbReference type="GO" id="GO:0046872">
    <property type="term" value="F:metal ion binding"/>
    <property type="evidence" value="ECO:0007669"/>
    <property type="project" value="UniProtKB-KW"/>
</dbReference>
<name>E3J8X6_PSEI1</name>
<dbReference type="PRINTS" id="PR00682">
    <property type="entry name" value="IPNSYNTHASE"/>
</dbReference>
<keyword evidence="2" id="KW-0045">Antibiotic biosynthesis</keyword>
<dbReference type="InParanoid" id="E3J8X6"/>
<dbReference type="InterPro" id="IPR026992">
    <property type="entry name" value="DIOX_N"/>
</dbReference>
<evidence type="ECO:0000256" key="2">
    <source>
        <dbReference type="ARBA" id="ARBA00023194"/>
    </source>
</evidence>
<dbReference type="GO" id="GO:0017000">
    <property type="term" value="P:antibiotic biosynthetic process"/>
    <property type="evidence" value="ECO:0007669"/>
    <property type="project" value="UniProtKB-KW"/>
</dbReference>
<evidence type="ECO:0000313" key="6">
    <source>
        <dbReference type="Proteomes" id="UP000002484"/>
    </source>
</evidence>
<dbReference type="STRING" id="298654.FraEuI1c_1652"/>
<dbReference type="Pfam" id="PF14226">
    <property type="entry name" value="DIOX_N"/>
    <property type="match status" value="1"/>
</dbReference>
<dbReference type="Proteomes" id="UP000002484">
    <property type="component" value="Chromosome"/>
</dbReference>
<keyword evidence="3" id="KW-0479">Metal-binding</keyword>
<dbReference type="PROSITE" id="PS51471">
    <property type="entry name" value="FE2OG_OXY"/>
    <property type="match status" value="1"/>
</dbReference>
<dbReference type="HOGENOM" id="CLU_010119_6_3_11"/>
<reference evidence="5 6" key="1">
    <citation type="submission" date="2010-10" db="EMBL/GenBank/DDBJ databases">
        <title>Complete sequence of Frankia sp. EuI1c.</title>
        <authorList>
            <consortium name="US DOE Joint Genome Institute"/>
            <person name="Lucas S."/>
            <person name="Copeland A."/>
            <person name="Lapidus A."/>
            <person name="Cheng J.-F."/>
            <person name="Bruce D."/>
            <person name="Goodwin L."/>
            <person name="Pitluck S."/>
            <person name="Chertkov O."/>
            <person name="Detter J.C."/>
            <person name="Han C."/>
            <person name="Tapia R."/>
            <person name="Land M."/>
            <person name="Hauser L."/>
            <person name="Jeffries C."/>
            <person name="Kyrpides N."/>
            <person name="Ivanova N."/>
            <person name="Mikhailova N."/>
            <person name="Beauchemin N."/>
            <person name="Sen A."/>
            <person name="Sur S.A."/>
            <person name="Gtari M."/>
            <person name="Wall L."/>
            <person name="Tisa L."/>
            <person name="Woyke T."/>
        </authorList>
    </citation>
    <scope>NUCLEOTIDE SEQUENCE [LARGE SCALE GENOMIC DNA]</scope>
    <source>
        <strain evidence="6">DSM 45817 / CECT 9037 / EuI1c</strain>
    </source>
</reference>
<comment type="pathway">
    <text evidence="1">Antibiotic biosynthesis.</text>
</comment>
<feature type="domain" description="Fe2OG dioxygenase" evidence="4">
    <location>
        <begin position="185"/>
        <end position="293"/>
    </location>
</feature>
<dbReference type="InterPro" id="IPR027443">
    <property type="entry name" value="IPNS-like_sf"/>
</dbReference>
<dbReference type="RefSeq" id="WP_013422828.1">
    <property type="nucleotide sequence ID" value="NC_014666.1"/>
</dbReference>
<dbReference type="EMBL" id="CP002299">
    <property type="protein sequence ID" value="ADP79709.1"/>
    <property type="molecule type" value="Genomic_DNA"/>
</dbReference>
<comment type="similarity">
    <text evidence="3">Belongs to the iron/ascorbate-dependent oxidoreductase family.</text>
</comment>
<dbReference type="SUPFAM" id="SSF51197">
    <property type="entry name" value="Clavaminate synthase-like"/>
    <property type="match status" value="1"/>
</dbReference>